<sequence length="87" mass="9547">MKWLQSIATLLAALVDVAGLFLNERVSIFRLQENSNCPSDPNRFKTCFTTDLIDSSCGVRFYCFNLPLASILLAPESVSWGGSSLVS</sequence>
<protein>
    <recommendedName>
        <fullName evidence="3">Secreted protein</fullName>
    </recommendedName>
</protein>
<organism evidence="1 2">
    <name type="scientific">Desmospora profundinema</name>
    <dbReference type="NCBI Taxonomy" id="1571184"/>
    <lineage>
        <taxon>Bacteria</taxon>
        <taxon>Bacillati</taxon>
        <taxon>Bacillota</taxon>
        <taxon>Bacilli</taxon>
        <taxon>Bacillales</taxon>
        <taxon>Thermoactinomycetaceae</taxon>
        <taxon>Desmospora</taxon>
    </lineage>
</organism>
<reference evidence="1 2" key="1">
    <citation type="submission" date="2023-07" db="EMBL/GenBank/DDBJ databases">
        <title>Genomic Encyclopedia of Type Strains, Phase IV (KMG-IV): sequencing the most valuable type-strain genomes for metagenomic binning, comparative biology and taxonomic classification.</title>
        <authorList>
            <person name="Goeker M."/>
        </authorList>
    </citation>
    <scope>NUCLEOTIDE SEQUENCE [LARGE SCALE GENOMIC DNA]</scope>
    <source>
        <strain evidence="1 2">DSM 45903</strain>
    </source>
</reference>
<accession>A0ABU1IIS6</accession>
<gene>
    <name evidence="1" type="ORF">JOE21_000589</name>
</gene>
<dbReference type="EMBL" id="JAVDQG010000001">
    <property type="protein sequence ID" value="MDR6224601.1"/>
    <property type="molecule type" value="Genomic_DNA"/>
</dbReference>
<keyword evidence="2" id="KW-1185">Reference proteome</keyword>
<evidence type="ECO:0000313" key="1">
    <source>
        <dbReference type="EMBL" id="MDR6224601.1"/>
    </source>
</evidence>
<evidence type="ECO:0008006" key="3">
    <source>
        <dbReference type="Google" id="ProtNLM"/>
    </source>
</evidence>
<comment type="caution">
    <text evidence="1">The sequence shown here is derived from an EMBL/GenBank/DDBJ whole genome shotgun (WGS) entry which is preliminary data.</text>
</comment>
<name>A0ABU1IIS6_9BACL</name>
<proteinExistence type="predicted"/>
<evidence type="ECO:0000313" key="2">
    <source>
        <dbReference type="Proteomes" id="UP001185012"/>
    </source>
</evidence>
<dbReference type="Proteomes" id="UP001185012">
    <property type="component" value="Unassembled WGS sequence"/>
</dbReference>